<proteinExistence type="predicted"/>
<dbReference type="AlphaFoldDB" id="W2ILW5"/>
<reference evidence="1" key="1">
    <citation type="submission" date="2013-11" db="EMBL/GenBank/DDBJ databases">
        <title>The Genome Sequence of Phytophthora parasitica CJ05E6.</title>
        <authorList>
            <consortium name="The Broad Institute Genomics Platform"/>
            <person name="Russ C."/>
            <person name="Tyler B."/>
            <person name="Panabieres F."/>
            <person name="Shan W."/>
            <person name="Tripathy S."/>
            <person name="Grunwald N."/>
            <person name="Machado M."/>
            <person name="Johnson C.S."/>
            <person name="Arredondo F."/>
            <person name="Hong C."/>
            <person name="Coffey M."/>
            <person name="Young S.K."/>
            <person name="Zeng Q."/>
            <person name="Gargeya S."/>
            <person name="Fitzgerald M."/>
            <person name="Abouelleil A."/>
            <person name="Alvarado L."/>
            <person name="Chapman S.B."/>
            <person name="Gainer-Dewar J."/>
            <person name="Goldberg J."/>
            <person name="Griggs A."/>
            <person name="Gujja S."/>
            <person name="Hansen M."/>
            <person name="Howarth C."/>
            <person name="Imamovic A."/>
            <person name="Ireland A."/>
            <person name="Larimer J."/>
            <person name="McCowan C."/>
            <person name="Murphy C."/>
            <person name="Pearson M."/>
            <person name="Poon T.W."/>
            <person name="Priest M."/>
            <person name="Roberts A."/>
            <person name="Saif S."/>
            <person name="Shea T."/>
            <person name="Sykes S."/>
            <person name="Wortman J."/>
            <person name="Nusbaum C."/>
            <person name="Birren B."/>
        </authorList>
    </citation>
    <scope>NUCLEOTIDE SEQUENCE [LARGE SCALE GENOMIC DNA]</scope>
    <source>
        <strain evidence="1">CJ05E6</strain>
    </source>
</reference>
<accession>W2ILW5</accession>
<dbReference type="Proteomes" id="UP000053864">
    <property type="component" value="Unassembled WGS sequence"/>
</dbReference>
<gene>
    <name evidence="1" type="ORF">L916_13382</name>
</gene>
<dbReference type="EMBL" id="KI674351">
    <property type="protein sequence ID" value="ETL34383.1"/>
    <property type="molecule type" value="Genomic_DNA"/>
</dbReference>
<evidence type="ECO:0000313" key="1">
    <source>
        <dbReference type="EMBL" id="ETL34383.1"/>
    </source>
</evidence>
<organism evidence="1">
    <name type="scientific">Phytophthora nicotianae</name>
    <name type="common">Potato buckeye rot agent</name>
    <name type="synonym">Phytophthora parasitica</name>
    <dbReference type="NCBI Taxonomy" id="4792"/>
    <lineage>
        <taxon>Eukaryota</taxon>
        <taxon>Sar</taxon>
        <taxon>Stramenopiles</taxon>
        <taxon>Oomycota</taxon>
        <taxon>Peronosporomycetes</taxon>
        <taxon>Peronosporales</taxon>
        <taxon>Peronosporaceae</taxon>
        <taxon>Phytophthora</taxon>
    </lineage>
</organism>
<protein>
    <submittedName>
        <fullName evidence="1">Uncharacterized protein</fullName>
    </submittedName>
</protein>
<sequence length="65" mass="7417">MGGNSRSRVRQVLGGPRRCSRPLSIRLKFVQLDRDYRSKACHASGEEFNRQSIYPVLSARRSRPG</sequence>
<name>W2ILW5_PHYNI</name>